<protein>
    <recommendedName>
        <fullName evidence="8">Ras-related protein Rab-18</fullName>
    </recommendedName>
</protein>
<evidence type="ECO:0008006" key="8">
    <source>
        <dbReference type="Google" id="ProtNLM"/>
    </source>
</evidence>
<sequence>MDADEQELEQPVRNLVLSVCDLKQHGDIPSSRCGAQAVTMATRMYLHGGCDEKRAYGDLHLLEIEQMKWTELSTEGRPPPPRWGHTMQGYNTDLIMFGGLVTDSAGLLPDEAPRASVAPPFAQGLAWGHTGTPDNSVYTLQTQSLQWQVPNCVGTPPSPRFCHSACVVDDLYVIFGGCAAGDFSRPLDDLHWLDLRSMQWTSPSCSGTPPSPRFAHKMIRAPEDQLLVFGGASSSSGVEAAHGTLYSFNLATSVWSTVQVAGTAPFERSFHTFDLIGKWAFAFAGSTSTSISDLYILDVPNNRWARPLYEGQVSVRAHASSVLHDKLIVFGGVRDKVSDSARDEREPRISKKLFFLNVLEVKGGVAEGDFKFKLVTIGDSGVGKSCLLTRFVQDAYNEFHVSTIGVDFKTVTTMVRGRLVKLQLWDTAGQERFSVVTGNYYRNSDGFVFVYDATNRQSFDHIEGWLSQVQQHHECGPNTIKILVGNKADAVSSLQVSEEEGRAKAEQLGAFFVATSAKTAANVDMAFLTAAQNLVETRRKQKQQPKSATPGGSNPMSLGKVGPTAGHGNEKGKCCQGGGGR</sequence>
<dbReference type="GO" id="GO:0003924">
    <property type="term" value="F:GTPase activity"/>
    <property type="evidence" value="ECO:0007669"/>
    <property type="project" value="InterPro"/>
</dbReference>
<keyword evidence="2" id="KW-0677">Repeat</keyword>
<feature type="compositionally biased region" description="Polar residues" evidence="6">
    <location>
        <begin position="544"/>
        <end position="556"/>
    </location>
</feature>
<dbReference type="Pfam" id="PF24681">
    <property type="entry name" value="Kelch_KLHDC2_KLHL20_DRC7"/>
    <property type="match status" value="2"/>
</dbReference>
<dbReference type="PANTHER" id="PTHR46647:SF1">
    <property type="entry name" value="RAB9 EFFECTOR PROTEIN WITH KELCH MOTIFS"/>
    <property type="match status" value="1"/>
</dbReference>
<dbReference type="InterPro" id="IPR001806">
    <property type="entry name" value="Small_GTPase"/>
</dbReference>
<gene>
    <name evidence="7" type="ORF">ACAT0790_LOCUS22554</name>
</gene>
<keyword evidence="5" id="KW-0449">Lipoprotein</keyword>
<dbReference type="SUPFAM" id="SSF52540">
    <property type="entry name" value="P-loop containing nucleoside triphosphate hydrolases"/>
    <property type="match status" value="1"/>
</dbReference>
<evidence type="ECO:0000256" key="5">
    <source>
        <dbReference type="ARBA" id="ARBA00023288"/>
    </source>
</evidence>
<dbReference type="PRINTS" id="PR00449">
    <property type="entry name" value="RASTRNSFRMNG"/>
</dbReference>
<evidence type="ECO:0000256" key="1">
    <source>
        <dbReference type="ARBA" id="ARBA00022441"/>
    </source>
</evidence>
<dbReference type="InterPro" id="IPR005225">
    <property type="entry name" value="Small_GTP-bd"/>
</dbReference>
<dbReference type="EMBL" id="HBGE01037363">
    <property type="protein sequence ID" value="CAD9131910.1"/>
    <property type="molecule type" value="Transcribed_RNA"/>
</dbReference>
<dbReference type="Gene3D" id="2.120.10.80">
    <property type="entry name" value="Kelch-type beta propeller"/>
    <property type="match status" value="2"/>
</dbReference>
<dbReference type="PANTHER" id="PTHR46647">
    <property type="entry name" value="RAB9 EFFECTOR PROTEIN WITH KELCH MOTIFS"/>
    <property type="match status" value="1"/>
</dbReference>
<keyword evidence="3" id="KW-0547">Nucleotide-binding</keyword>
<dbReference type="CDD" id="cd00154">
    <property type="entry name" value="Rab"/>
    <property type="match status" value="1"/>
</dbReference>
<evidence type="ECO:0000256" key="2">
    <source>
        <dbReference type="ARBA" id="ARBA00022737"/>
    </source>
</evidence>
<dbReference type="InterPro" id="IPR015915">
    <property type="entry name" value="Kelch-typ_b-propeller"/>
</dbReference>
<dbReference type="InterPro" id="IPR052124">
    <property type="entry name" value="Rab9_kelch_effector"/>
</dbReference>
<evidence type="ECO:0000256" key="3">
    <source>
        <dbReference type="ARBA" id="ARBA00022741"/>
    </source>
</evidence>
<proteinExistence type="predicted"/>
<dbReference type="SMART" id="SM00173">
    <property type="entry name" value="RAS"/>
    <property type="match status" value="1"/>
</dbReference>
<organism evidence="7">
    <name type="scientific">Alexandrium catenella</name>
    <name type="common">Red tide dinoflagellate</name>
    <name type="synonym">Gonyaulax catenella</name>
    <dbReference type="NCBI Taxonomy" id="2925"/>
    <lineage>
        <taxon>Eukaryota</taxon>
        <taxon>Sar</taxon>
        <taxon>Alveolata</taxon>
        <taxon>Dinophyceae</taxon>
        <taxon>Gonyaulacales</taxon>
        <taxon>Pyrocystaceae</taxon>
        <taxon>Alexandrium</taxon>
    </lineage>
</organism>
<dbReference type="InterPro" id="IPR027417">
    <property type="entry name" value="P-loop_NTPase"/>
</dbReference>
<evidence type="ECO:0000313" key="7">
    <source>
        <dbReference type="EMBL" id="CAD9131910.1"/>
    </source>
</evidence>
<keyword evidence="4" id="KW-0342">GTP-binding</keyword>
<dbReference type="FunFam" id="3.40.50.300:FF:001129">
    <property type="entry name" value="ras-related protein Rab-44 isoform X2"/>
    <property type="match status" value="1"/>
</dbReference>
<name>A0A7S1QEW2_ALECA</name>
<evidence type="ECO:0000256" key="4">
    <source>
        <dbReference type="ARBA" id="ARBA00023134"/>
    </source>
</evidence>
<dbReference type="SMART" id="SM00174">
    <property type="entry name" value="RHO"/>
    <property type="match status" value="1"/>
</dbReference>
<keyword evidence="1" id="KW-0880">Kelch repeat</keyword>
<feature type="region of interest" description="Disordered" evidence="6">
    <location>
        <begin position="536"/>
        <end position="581"/>
    </location>
</feature>
<dbReference type="SMART" id="SM00176">
    <property type="entry name" value="RAN"/>
    <property type="match status" value="1"/>
</dbReference>
<dbReference type="PROSITE" id="PS51421">
    <property type="entry name" value="RAS"/>
    <property type="match status" value="1"/>
</dbReference>
<dbReference type="AlphaFoldDB" id="A0A7S1QEW2"/>
<dbReference type="GO" id="GO:0005525">
    <property type="term" value="F:GTP binding"/>
    <property type="evidence" value="ECO:0007669"/>
    <property type="project" value="UniProtKB-KW"/>
</dbReference>
<dbReference type="SUPFAM" id="SSF117281">
    <property type="entry name" value="Kelch motif"/>
    <property type="match status" value="2"/>
</dbReference>
<evidence type="ECO:0000256" key="6">
    <source>
        <dbReference type="SAM" id="MobiDB-lite"/>
    </source>
</evidence>
<dbReference type="SMART" id="SM00175">
    <property type="entry name" value="RAB"/>
    <property type="match status" value="1"/>
</dbReference>
<dbReference type="NCBIfam" id="TIGR00231">
    <property type="entry name" value="small_GTP"/>
    <property type="match status" value="1"/>
</dbReference>
<dbReference type="PROSITE" id="PS51419">
    <property type="entry name" value="RAB"/>
    <property type="match status" value="1"/>
</dbReference>
<dbReference type="PROSITE" id="PS51420">
    <property type="entry name" value="RHO"/>
    <property type="match status" value="1"/>
</dbReference>
<reference evidence="7" key="1">
    <citation type="submission" date="2021-01" db="EMBL/GenBank/DDBJ databases">
        <authorList>
            <person name="Corre E."/>
            <person name="Pelletier E."/>
            <person name="Niang G."/>
            <person name="Scheremetjew M."/>
            <person name="Finn R."/>
            <person name="Kale V."/>
            <person name="Holt S."/>
            <person name="Cochrane G."/>
            <person name="Meng A."/>
            <person name="Brown T."/>
            <person name="Cohen L."/>
        </authorList>
    </citation>
    <scope>NUCLEOTIDE SEQUENCE</scope>
    <source>
        <strain evidence="7">OF101</strain>
    </source>
</reference>
<dbReference type="Gene3D" id="3.40.50.300">
    <property type="entry name" value="P-loop containing nucleotide triphosphate hydrolases"/>
    <property type="match status" value="1"/>
</dbReference>
<dbReference type="Pfam" id="PF00071">
    <property type="entry name" value="Ras"/>
    <property type="match status" value="1"/>
</dbReference>
<accession>A0A7S1QEW2</accession>